<dbReference type="PRINTS" id="PR00368">
    <property type="entry name" value="FADPNR"/>
</dbReference>
<evidence type="ECO:0000313" key="5">
    <source>
        <dbReference type="Proteomes" id="UP000002027"/>
    </source>
</evidence>
<dbReference type="InParanoid" id="D1CAM0"/>
<feature type="domain" description="BFD-like [2Fe-2S]-binding" evidence="2">
    <location>
        <begin position="318"/>
        <end position="367"/>
    </location>
</feature>
<dbReference type="InterPro" id="IPR051691">
    <property type="entry name" value="Metab_Enz_Cyan_OpOx_G3PDH"/>
</dbReference>
<dbReference type="SUPFAM" id="SSF51905">
    <property type="entry name" value="FAD/NAD(P)-binding domain"/>
    <property type="match status" value="2"/>
</dbReference>
<dbReference type="InterPro" id="IPR007419">
    <property type="entry name" value="BFD-like_2Fe2S-bd_dom"/>
</dbReference>
<dbReference type="InterPro" id="IPR041854">
    <property type="entry name" value="BFD-like_2Fe2S-bd_dom_sf"/>
</dbReference>
<dbReference type="HOGENOM" id="CLU_030705_1_0_0"/>
<reference evidence="4 5" key="2">
    <citation type="journal article" date="2010" name="Stand. Genomic Sci.">
        <title>Complete genome sequence of Desulfohalobium retbaense type strain (HR(100)).</title>
        <authorList>
            <person name="Spring S."/>
            <person name="Nolan M."/>
            <person name="Lapidus A."/>
            <person name="Glavina Del Rio T."/>
            <person name="Copeland A."/>
            <person name="Tice H."/>
            <person name="Cheng J.F."/>
            <person name="Lucas S."/>
            <person name="Land M."/>
            <person name="Chen F."/>
            <person name="Bruce D."/>
            <person name="Goodwin L."/>
            <person name="Pitluck S."/>
            <person name="Ivanova N."/>
            <person name="Mavromatis K."/>
            <person name="Mikhailova N."/>
            <person name="Pati A."/>
            <person name="Chen A."/>
            <person name="Palaniappan K."/>
            <person name="Hauser L."/>
            <person name="Chang Y.J."/>
            <person name="Jeffries C.D."/>
            <person name="Munk C."/>
            <person name="Kiss H."/>
            <person name="Chain P."/>
            <person name="Han C."/>
            <person name="Brettin T."/>
            <person name="Detter J.C."/>
            <person name="Schuler E."/>
            <person name="Goker M."/>
            <person name="Rohde M."/>
            <person name="Bristow J."/>
            <person name="Eisen J.A."/>
            <person name="Markowitz V."/>
            <person name="Hugenholtz P."/>
            <person name="Kyrpides N.C."/>
            <person name="Klenk H.P."/>
        </authorList>
    </citation>
    <scope>NUCLEOTIDE SEQUENCE [LARGE SCALE GENOMIC DNA]</scope>
    <source>
        <strain evidence="5">ATCC 49802 / DSM 20745 / S 6022</strain>
    </source>
</reference>
<feature type="domain" description="FAD/NAD(P)-binding" evidence="3">
    <location>
        <begin position="5"/>
        <end position="176"/>
    </location>
</feature>
<dbReference type="EMBL" id="CP001824">
    <property type="protein sequence ID" value="ACZ40863.1"/>
    <property type="molecule type" value="Genomic_DNA"/>
</dbReference>
<dbReference type="RefSeq" id="WP_012873898.1">
    <property type="nucleotide sequence ID" value="NC_013524.1"/>
</dbReference>
<feature type="domain" description="FAD/NAD(P)-binding" evidence="3">
    <location>
        <begin position="190"/>
        <end position="271"/>
    </location>
</feature>
<evidence type="ECO:0000259" key="2">
    <source>
        <dbReference type="Pfam" id="PF04324"/>
    </source>
</evidence>
<dbReference type="Proteomes" id="UP000002027">
    <property type="component" value="Chromosome 2"/>
</dbReference>
<dbReference type="OrthoDB" id="9776839at2"/>
<dbReference type="PANTHER" id="PTHR42949">
    <property type="entry name" value="ANAEROBIC GLYCEROL-3-PHOSPHATE DEHYDROGENASE SUBUNIT B"/>
    <property type="match status" value="1"/>
</dbReference>
<dbReference type="Gene3D" id="1.10.10.1100">
    <property type="entry name" value="BFD-like [2Fe-2S]-binding domain"/>
    <property type="match status" value="1"/>
</dbReference>
<dbReference type="eggNOG" id="COG1251">
    <property type="taxonomic scope" value="Bacteria"/>
</dbReference>
<keyword evidence="1" id="KW-0560">Oxidoreductase</keyword>
<reference evidence="5" key="1">
    <citation type="submission" date="2009-11" db="EMBL/GenBank/DDBJ databases">
        <title>The complete chromosome 2 of Sphaerobacter thermophilus DSM 20745.</title>
        <authorList>
            <person name="Lucas S."/>
            <person name="Copeland A."/>
            <person name="Lapidus A."/>
            <person name="Glavina del Rio T."/>
            <person name="Dalin E."/>
            <person name="Tice H."/>
            <person name="Bruce D."/>
            <person name="Goodwin L."/>
            <person name="Pitluck S."/>
            <person name="Kyrpides N."/>
            <person name="Mavromatis K."/>
            <person name="Ivanova N."/>
            <person name="Mikhailova N."/>
            <person name="LaButti K.M."/>
            <person name="Clum A."/>
            <person name="Sun H.I."/>
            <person name="Brettin T."/>
            <person name="Detter J.C."/>
            <person name="Han C."/>
            <person name="Larimer F."/>
            <person name="Land M."/>
            <person name="Hauser L."/>
            <person name="Markowitz V."/>
            <person name="Cheng J.F."/>
            <person name="Hugenholtz P."/>
            <person name="Woyke T."/>
            <person name="Wu D."/>
            <person name="Steenblock K."/>
            <person name="Schneider S."/>
            <person name="Pukall R."/>
            <person name="Goeker M."/>
            <person name="Klenk H.P."/>
            <person name="Eisen J.A."/>
        </authorList>
    </citation>
    <scope>NUCLEOTIDE SEQUENCE [LARGE SCALE GENOMIC DNA]</scope>
    <source>
        <strain evidence="5">ATCC 49802 / DSM 20745 / S 6022</strain>
    </source>
</reference>
<evidence type="ECO:0000256" key="1">
    <source>
        <dbReference type="ARBA" id="ARBA00023002"/>
    </source>
</evidence>
<evidence type="ECO:0000313" key="4">
    <source>
        <dbReference type="EMBL" id="ACZ40863.1"/>
    </source>
</evidence>
<dbReference type="KEGG" id="sti:Sthe_3464"/>
<proteinExistence type="predicted"/>
<organism evidence="4 5">
    <name type="scientific">Sphaerobacter thermophilus (strain ATCC 49802 / DSM 20745 / KCCM 41009 / NCIMB 13125 / S 6022)</name>
    <dbReference type="NCBI Taxonomy" id="479434"/>
    <lineage>
        <taxon>Bacteria</taxon>
        <taxon>Pseudomonadati</taxon>
        <taxon>Thermomicrobiota</taxon>
        <taxon>Thermomicrobia</taxon>
        <taxon>Sphaerobacterales</taxon>
        <taxon>Sphaerobacterineae</taxon>
        <taxon>Sphaerobacteraceae</taxon>
        <taxon>Sphaerobacter</taxon>
    </lineage>
</organism>
<dbReference type="CDD" id="cd19946">
    <property type="entry name" value="GlpA-like_Fer2_BFD-like"/>
    <property type="match status" value="1"/>
</dbReference>
<dbReference type="Pfam" id="PF07992">
    <property type="entry name" value="Pyr_redox_2"/>
    <property type="match status" value="2"/>
</dbReference>
<sequence>MKQADVVVVGGGPAGCAAALAAAGAGARVVLVDEQPELGGHLCWRVAPIHGLEADLDGLPGVRVAAALAERVAAAGVEVARGSVAWGLFEDNVVGVGEGENAYTLRAASVIVATGSTDRVLPFPGWTLPGVMTARAAQLFLHVHRVLPGRRVVVVGDGPEADEVANDIAVAGAEVVARVPGAAGLEAGGDREVEAVEVDGQVYAADTIVLALGRLPDPELALQARVETVFDEAAGAHVPRRDEHLTTSQPGLYVVGEAAGIVSVAEAMAEGRLAGLAAAGAPAGDIAAAREALEGLRTATPGDRALPVITTDVPVCLCRCEEVTLAAVRQAIAEGATTLDDVKRRTRAGMGICQGIYCLPAVAALLRDEAGVPAEEIVPMTARPPARAIPLSALTMLEE</sequence>
<dbReference type="InterPro" id="IPR023753">
    <property type="entry name" value="FAD/NAD-binding_dom"/>
</dbReference>
<dbReference type="GO" id="GO:0016491">
    <property type="term" value="F:oxidoreductase activity"/>
    <property type="evidence" value="ECO:0007669"/>
    <property type="project" value="UniProtKB-KW"/>
</dbReference>
<dbReference type="AlphaFoldDB" id="D1CAM0"/>
<keyword evidence="5" id="KW-1185">Reference proteome</keyword>
<dbReference type="STRING" id="479434.Sthe_3464"/>
<dbReference type="Pfam" id="PF04324">
    <property type="entry name" value="Fer2_BFD"/>
    <property type="match status" value="1"/>
</dbReference>
<protein>
    <submittedName>
        <fullName evidence="4">BFD domain protein (2Fe-2S)-binding domain protein</fullName>
    </submittedName>
</protein>
<dbReference type="eggNOG" id="COG0446">
    <property type="taxonomic scope" value="Bacteria"/>
</dbReference>
<dbReference type="InterPro" id="IPR036188">
    <property type="entry name" value="FAD/NAD-bd_sf"/>
</dbReference>
<evidence type="ECO:0000259" key="3">
    <source>
        <dbReference type="Pfam" id="PF07992"/>
    </source>
</evidence>
<gene>
    <name evidence="4" type="ordered locus">Sthe_3464</name>
</gene>
<dbReference type="PANTHER" id="PTHR42949:SF3">
    <property type="entry name" value="ANAEROBIC GLYCEROL-3-PHOSPHATE DEHYDROGENASE SUBUNIT B"/>
    <property type="match status" value="1"/>
</dbReference>
<dbReference type="PRINTS" id="PR00411">
    <property type="entry name" value="PNDRDTASEI"/>
</dbReference>
<accession>D1CAM0</accession>
<dbReference type="Gene3D" id="3.50.50.60">
    <property type="entry name" value="FAD/NAD(P)-binding domain"/>
    <property type="match status" value="2"/>
</dbReference>
<name>D1CAM0_SPHTD</name>